<keyword evidence="9" id="KW-0539">Nucleus</keyword>
<evidence type="ECO:0000256" key="9">
    <source>
        <dbReference type="ARBA" id="ARBA00023242"/>
    </source>
</evidence>
<evidence type="ECO:0000259" key="15">
    <source>
        <dbReference type="PROSITE" id="PS51192"/>
    </source>
</evidence>
<evidence type="ECO:0000256" key="7">
    <source>
        <dbReference type="ARBA" id="ARBA00022840"/>
    </source>
</evidence>
<evidence type="ECO:0000256" key="5">
    <source>
        <dbReference type="ARBA" id="ARBA00022801"/>
    </source>
</evidence>
<evidence type="ECO:0000256" key="6">
    <source>
        <dbReference type="ARBA" id="ARBA00022806"/>
    </source>
</evidence>
<comment type="similarity">
    <text evidence="10">Belongs to the DEAD box helicase family. DEAH subfamily. DDX15/PRP43 sub-subfamily.</text>
</comment>
<feature type="region of interest" description="Disordered" evidence="14">
    <location>
        <begin position="1"/>
        <end position="21"/>
    </location>
</feature>
<dbReference type="Pfam" id="PF07717">
    <property type="entry name" value="OB_NTP_bind"/>
    <property type="match status" value="1"/>
</dbReference>
<comment type="function">
    <text evidence="12">Pre-mRNA processing factor involved in disassembly of spliceosomes after the release of mature mRNA.</text>
</comment>
<evidence type="ECO:0000256" key="13">
    <source>
        <dbReference type="SAM" id="Coils"/>
    </source>
</evidence>
<feature type="coiled-coil region" evidence="13">
    <location>
        <begin position="736"/>
        <end position="763"/>
    </location>
</feature>
<dbReference type="InterPro" id="IPR011709">
    <property type="entry name" value="DEAD-box_helicase_OB_fold"/>
</dbReference>
<proteinExistence type="inferred from homology"/>
<keyword evidence="7" id="KW-0067">ATP-binding</keyword>
<dbReference type="OrthoDB" id="10253254at2759"/>
<evidence type="ECO:0000256" key="2">
    <source>
        <dbReference type="ARBA" id="ARBA00012552"/>
    </source>
</evidence>
<dbReference type="FunFam" id="3.40.50.300:FF:000007">
    <property type="entry name" value="Pre-mRNA-splicing factor ATP-dependent RNA helicase"/>
    <property type="match status" value="1"/>
</dbReference>
<evidence type="ECO:0000256" key="8">
    <source>
        <dbReference type="ARBA" id="ARBA00023187"/>
    </source>
</evidence>
<dbReference type="GO" id="GO:0003723">
    <property type="term" value="F:RNA binding"/>
    <property type="evidence" value="ECO:0007669"/>
    <property type="project" value="TreeGrafter"/>
</dbReference>
<dbReference type="SMART" id="SM00487">
    <property type="entry name" value="DEXDc"/>
    <property type="match status" value="1"/>
</dbReference>
<dbReference type="SMART" id="SM00490">
    <property type="entry name" value="HELICc"/>
    <property type="match status" value="1"/>
</dbReference>
<dbReference type="GO" id="GO:0000390">
    <property type="term" value="P:spliceosomal complex disassembly"/>
    <property type="evidence" value="ECO:0007669"/>
    <property type="project" value="UniProtKB-ARBA"/>
</dbReference>
<dbReference type="GO" id="GO:0022613">
    <property type="term" value="P:ribonucleoprotein complex biogenesis"/>
    <property type="evidence" value="ECO:0007669"/>
    <property type="project" value="UniProtKB-ARBA"/>
</dbReference>
<dbReference type="Pfam" id="PF00271">
    <property type="entry name" value="Helicase_C"/>
    <property type="match status" value="1"/>
</dbReference>
<dbReference type="GO" id="GO:0003724">
    <property type="term" value="F:RNA helicase activity"/>
    <property type="evidence" value="ECO:0007669"/>
    <property type="project" value="UniProtKB-EC"/>
</dbReference>
<feature type="domain" description="Helicase ATP-binding" evidence="15">
    <location>
        <begin position="106"/>
        <end position="271"/>
    </location>
</feature>
<dbReference type="InterPro" id="IPR002464">
    <property type="entry name" value="DNA/RNA_helicase_DEAH_CS"/>
</dbReference>
<dbReference type="InterPro" id="IPR014001">
    <property type="entry name" value="Helicase_ATP-bd"/>
</dbReference>
<dbReference type="SUPFAM" id="SSF52540">
    <property type="entry name" value="P-loop containing nucleoside triphosphate hydrolases"/>
    <property type="match status" value="1"/>
</dbReference>
<dbReference type="GO" id="GO:0005524">
    <property type="term" value="F:ATP binding"/>
    <property type="evidence" value="ECO:0007669"/>
    <property type="project" value="UniProtKB-KW"/>
</dbReference>
<dbReference type="InterPro" id="IPR044756">
    <property type="entry name" value="DHX15_DEXHc"/>
</dbReference>
<keyword evidence="6 17" id="KW-0347">Helicase</keyword>
<evidence type="ECO:0000313" key="17">
    <source>
        <dbReference type="EMBL" id="KAG0662155.1"/>
    </source>
</evidence>
<evidence type="ECO:0000313" key="18">
    <source>
        <dbReference type="Proteomes" id="UP000750334"/>
    </source>
</evidence>
<dbReference type="Gene3D" id="1.20.120.1080">
    <property type="match status" value="1"/>
</dbReference>
<name>A0A9P6W1M7_MAUEX</name>
<dbReference type="InterPro" id="IPR027417">
    <property type="entry name" value="P-loop_NTPase"/>
</dbReference>
<dbReference type="Proteomes" id="UP000750334">
    <property type="component" value="Unassembled WGS sequence"/>
</dbReference>
<evidence type="ECO:0000256" key="3">
    <source>
        <dbReference type="ARBA" id="ARBA00022664"/>
    </source>
</evidence>
<comment type="catalytic activity">
    <reaction evidence="11">
        <text>ATP + H2O = ADP + phosphate + H(+)</text>
        <dbReference type="Rhea" id="RHEA:13065"/>
        <dbReference type="ChEBI" id="CHEBI:15377"/>
        <dbReference type="ChEBI" id="CHEBI:15378"/>
        <dbReference type="ChEBI" id="CHEBI:30616"/>
        <dbReference type="ChEBI" id="CHEBI:43474"/>
        <dbReference type="ChEBI" id="CHEBI:456216"/>
        <dbReference type="EC" id="3.6.4.13"/>
    </reaction>
</comment>
<dbReference type="Gene3D" id="3.40.50.300">
    <property type="entry name" value="P-loop containing nucleotide triphosphate hydrolases"/>
    <property type="match status" value="2"/>
</dbReference>
<keyword evidence="13" id="KW-0175">Coiled coil</keyword>
<sequence>MASKRRLSEEKHECPDPVKTSIPEQAAEVAEELSKTHPIREDSPLVHHDAGEFNGLVRHKTTASQAETLENGKVNPFTGQQFSEQYFKILKVRRDLPVHAQRAEFLKLYQENQIMVFVGETGSGKTTQIPQFVLFDEMPHLENTQIAVTQPRRVAAMSVAQRVAEEMDVKLGEEVGYSIRFENRTSNKTILKYMTDGMLLREAMEDPNMSRYSCIILDEAHERTLATDILMGLLKQVVIRRPDLKLIIMSATLDAEKFQRYFCDAPLLAVPGRTFPVELYYTPEFQRDYLDSAIRTVLQIHATEDEGDILLFLTGEDEIEEAVRKISLEGDQLVREEGCGPIAVYPLYGSLPPYQQQRIFEKAPESHNGRPGRKVVVSTNIAETSLTIDGIVYVVDPGFSKQKVYNPRIRVESLLVSPISKASAQQRAGRAGRTRPGKCFRLYTEEAFQKELIEQSYPEILRSNLSSTVLELKKLGVDDLVHFDFMDPPAPETMMRALEELNYLACLDNDGNLTALGRLASQFPLDPMLAVMLIGSFEFHCSQEILTIVAMLSVPNVFIRASKDKKKNESNKHLFAHPDGDHITLLNVYHAFKSDEAYDYGIQKWCRDHLLNYRALASADSIRAQLERLMTRHNLELNTTDYESPKYFENIRKALASGFFMQVAKKRSSGKGYITVKDNQDVLLHPSTVLGHDSEWVIYNEFVLTSKNYIRTVTSVRPEWLIELAPAYYDLDNFQKGDVKMSLERIQQKIERANELNDIRKDKKHKHKNKH</sequence>
<dbReference type="Pfam" id="PF21010">
    <property type="entry name" value="HA2_C"/>
    <property type="match status" value="1"/>
</dbReference>
<dbReference type="CDD" id="cd18791">
    <property type="entry name" value="SF2_C_RHA"/>
    <property type="match status" value="1"/>
</dbReference>
<dbReference type="Pfam" id="PF00270">
    <property type="entry name" value="DEAD"/>
    <property type="match status" value="1"/>
</dbReference>
<dbReference type="PROSITE" id="PS00690">
    <property type="entry name" value="DEAH_ATP_HELICASE"/>
    <property type="match status" value="1"/>
</dbReference>
<reference evidence="17 18" key="1">
    <citation type="submission" date="2020-11" db="EMBL/GenBank/DDBJ databases">
        <title>Kefir isolates.</title>
        <authorList>
            <person name="Marcisauskas S."/>
            <person name="Kim Y."/>
            <person name="Blasche S."/>
        </authorList>
    </citation>
    <scope>NUCLEOTIDE SEQUENCE [LARGE SCALE GENOMIC DNA]</scope>
    <source>
        <strain evidence="17 18">OG2</strain>
    </source>
</reference>
<comment type="caution">
    <text evidence="17">The sequence shown here is derived from an EMBL/GenBank/DDBJ whole genome shotgun (WGS) entry which is preliminary data.</text>
</comment>
<evidence type="ECO:0000256" key="12">
    <source>
        <dbReference type="ARBA" id="ARBA00055599"/>
    </source>
</evidence>
<evidence type="ECO:0000259" key="16">
    <source>
        <dbReference type="PROSITE" id="PS51194"/>
    </source>
</evidence>
<dbReference type="Pfam" id="PF04408">
    <property type="entry name" value="WHD_HA2"/>
    <property type="match status" value="1"/>
</dbReference>
<evidence type="ECO:0000256" key="11">
    <source>
        <dbReference type="ARBA" id="ARBA00047984"/>
    </source>
</evidence>
<feature type="domain" description="Helicase C-terminal" evidence="16">
    <location>
        <begin position="296"/>
        <end position="476"/>
    </location>
</feature>
<dbReference type="InterPro" id="IPR011545">
    <property type="entry name" value="DEAD/DEAH_box_helicase_dom"/>
</dbReference>
<dbReference type="FunFam" id="3.40.50.300:FF:000324">
    <property type="entry name" value="pre-mRNA-splicing factor ATP-dependent RNA helicase DHX15"/>
    <property type="match status" value="1"/>
</dbReference>
<organism evidence="17 18">
    <name type="scientific">Maudiozyma exigua</name>
    <name type="common">Yeast</name>
    <name type="synonym">Kazachstania exigua</name>
    <dbReference type="NCBI Taxonomy" id="34358"/>
    <lineage>
        <taxon>Eukaryota</taxon>
        <taxon>Fungi</taxon>
        <taxon>Dikarya</taxon>
        <taxon>Ascomycota</taxon>
        <taxon>Saccharomycotina</taxon>
        <taxon>Saccharomycetes</taxon>
        <taxon>Saccharomycetales</taxon>
        <taxon>Saccharomycetaceae</taxon>
        <taxon>Maudiozyma</taxon>
    </lineage>
</organism>
<keyword evidence="8" id="KW-0508">mRNA splicing</keyword>
<evidence type="ECO:0000256" key="14">
    <source>
        <dbReference type="SAM" id="MobiDB-lite"/>
    </source>
</evidence>
<comment type="subcellular location">
    <subcellularLocation>
        <location evidence="1">Nucleus</location>
    </subcellularLocation>
</comment>
<dbReference type="SMART" id="SM00847">
    <property type="entry name" value="HA2"/>
    <property type="match status" value="1"/>
</dbReference>
<dbReference type="AlphaFoldDB" id="A0A9P6W1M7"/>
<keyword evidence="18" id="KW-1185">Reference proteome</keyword>
<dbReference type="PANTHER" id="PTHR18934">
    <property type="entry name" value="ATP-DEPENDENT RNA HELICASE"/>
    <property type="match status" value="1"/>
</dbReference>
<evidence type="ECO:0000256" key="4">
    <source>
        <dbReference type="ARBA" id="ARBA00022741"/>
    </source>
</evidence>
<accession>A0A9P6W1M7</accession>
<dbReference type="FunFam" id="1.20.120.1080:FF:000003">
    <property type="entry name" value="Pre-mRNA-splicing factor ATP-dependent RNA helicase PRP43"/>
    <property type="match status" value="1"/>
</dbReference>
<dbReference type="InterPro" id="IPR001650">
    <property type="entry name" value="Helicase_C-like"/>
</dbReference>
<keyword evidence="3" id="KW-0507">mRNA processing</keyword>
<keyword evidence="4" id="KW-0547">Nucleotide-binding</keyword>
<dbReference type="CDD" id="cd17973">
    <property type="entry name" value="DEXHc_DHX15"/>
    <property type="match status" value="1"/>
</dbReference>
<keyword evidence="5" id="KW-0378">Hydrolase</keyword>
<dbReference type="PROSITE" id="PS51194">
    <property type="entry name" value="HELICASE_CTER"/>
    <property type="match status" value="1"/>
</dbReference>
<protein>
    <recommendedName>
        <fullName evidence="2">RNA helicase</fullName>
        <ecNumber evidence="2">3.6.4.13</ecNumber>
    </recommendedName>
</protein>
<dbReference type="EC" id="3.6.4.13" evidence="2"/>
<dbReference type="InterPro" id="IPR007502">
    <property type="entry name" value="Helicase-assoc_dom"/>
</dbReference>
<evidence type="ECO:0000256" key="10">
    <source>
        <dbReference type="ARBA" id="ARBA00024333"/>
    </source>
</evidence>
<dbReference type="InterPro" id="IPR048333">
    <property type="entry name" value="HA2_WH"/>
</dbReference>
<dbReference type="PROSITE" id="PS51192">
    <property type="entry name" value="HELICASE_ATP_BIND_1"/>
    <property type="match status" value="1"/>
</dbReference>
<dbReference type="PANTHER" id="PTHR18934:SF109">
    <property type="entry name" value="ATP-DEPENDENT RNA HELICASE DHX15 HOMOLOG"/>
    <property type="match status" value="1"/>
</dbReference>
<dbReference type="GO" id="GO:0071014">
    <property type="term" value="C:post-mRNA release spliceosomal complex"/>
    <property type="evidence" value="ECO:0007669"/>
    <property type="project" value="UniProtKB-ARBA"/>
</dbReference>
<feature type="compositionally biased region" description="Basic and acidic residues" evidence="14">
    <location>
        <begin position="1"/>
        <end position="16"/>
    </location>
</feature>
<dbReference type="GO" id="GO:0016787">
    <property type="term" value="F:hydrolase activity"/>
    <property type="evidence" value="ECO:0007669"/>
    <property type="project" value="UniProtKB-KW"/>
</dbReference>
<dbReference type="EMBL" id="PUHR01000150">
    <property type="protein sequence ID" value="KAG0662155.1"/>
    <property type="molecule type" value="Genomic_DNA"/>
</dbReference>
<gene>
    <name evidence="17" type="primary">PRP43</name>
    <name evidence="17" type="ORF">C6P45_001205</name>
</gene>
<evidence type="ECO:0000256" key="1">
    <source>
        <dbReference type="ARBA" id="ARBA00004123"/>
    </source>
</evidence>